<dbReference type="Proteomes" id="UP001595976">
    <property type="component" value="Unassembled WGS sequence"/>
</dbReference>
<sequence>MTPAKTILPYDEAERQATLPEHPLSALEAATFIEGMAAELRLMARAVKLDTLSYFLEMARIEASAQIEIIAERELAS</sequence>
<reference evidence="2" key="1">
    <citation type="journal article" date="2019" name="Int. J. Syst. Evol. Microbiol.">
        <title>The Global Catalogue of Microorganisms (GCM) 10K type strain sequencing project: providing services to taxonomists for standard genome sequencing and annotation.</title>
        <authorList>
            <consortium name="The Broad Institute Genomics Platform"/>
            <consortium name="The Broad Institute Genome Sequencing Center for Infectious Disease"/>
            <person name="Wu L."/>
            <person name="Ma J."/>
        </authorList>
    </citation>
    <scope>NUCLEOTIDE SEQUENCE [LARGE SCALE GENOMIC DNA]</scope>
    <source>
        <strain evidence="2">CGMCC 1.15643</strain>
    </source>
</reference>
<keyword evidence="2" id="KW-1185">Reference proteome</keyword>
<proteinExistence type="predicted"/>
<accession>A0ABW0FA49</accession>
<organism evidence="1 2">
    <name type="scientific">Bosea minatitlanensis</name>
    <dbReference type="NCBI Taxonomy" id="128782"/>
    <lineage>
        <taxon>Bacteria</taxon>
        <taxon>Pseudomonadati</taxon>
        <taxon>Pseudomonadota</taxon>
        <taxon>Alphaproteobacteria</taxon>
        <taxon>Hyphomicrobiales</taxon>
        <taxon>Boseaceae</taxon>
        <taxon>Bosea</taxon>
    </lineage>
</organism>
<dbReference type="RefSeq" id="WP_158445607.1">
    <property type="nucleotide sequence ID" value="NZ_JAOAOS010000016.1"/>
</dbReference>
<gene>
    <name evidence="1" type="ORF">ACFPK2_20635</name>
</gene>
<comment type="caution">
    <text evidence="1">The sequence shown here is derived from an EMBL/GenBank/DDBJ whole genome shotgun (WGS) entry which is preliminary data.</text>
</comment>
<name>A0ABW0FA49_9HYPH</name>
<protein>
    <submittedName>
        <fullName evidence="1">Uncharacterized protein</fullName>
    </submittedName>
</protein>
<evidence type="ECO:0000313" key="2">
    <source>
        <dbReference type="Proteomes" id="UP001595976"/>
    </source>
</evidence>
<evidence type="ECO:0000313" key="1">
    <source>
        <dbReference type="EMBL" id="MFC5295401.1"/>
    </source>
</evidence>
<dbReference type="EMBL" id="JBHSLI010000010">
    <property type="protein sequence ID" value="MFC5295401.1"/>
    <property type="molecule type" value="Genomic_DNA"/>
</dbReference>